<dbReference type="RefSeq" id="WP_121896172.1">
    <property type="nucleotide sequence ID" value="NZ_RCNT01000001.1"/>
</dbReference>
<keyword evidence="1" id="KW-0472">Membrane</keyword>
<dbReference type="AlphaFoldDB" id="A0A3L9YLJ2"/>
<accession>A0A3L9YLJ2</accession>
<protein>
    <submittedName>
        <fullName evidence="2">Uncharacterized protein</fullName>
    </submittedName>
</protein>
<keyword evidence="3" id="KW-1185">Reference proteome</keyword>
<keyword evidence="1" id="KW-1133">Transmembrane helix</keyword>
<evidence type="ECO:0000256" key="1">
    <source>
        <dbReference type="SAM" id="Phobius"/>
    </source>
</evidence>
<sequence length="168" mass="18860">MKSALSLQNMVRIMDRALMPDAAHLVLQPVCLEIEADVGTADMDQDEARQIMAEIDAKSSALLAVLAIILATSAFIFSLDQTWLTLLLMFAQIVSISVSILFLLRCLIYEPSPRLRHVFELDRVADAFYLQIEAIKQVRYFNRVIVLTVVTCVLFFAMSMIVGIDAMM</sequence>
<feature type="transmembrane region" description="Helical" evidence="1">
    <location>
        <begin position="144"/>
        <end position="164"/>
    </location>
</feature>
<feature type="transmembrane region" description="Helical" evidence="1">
    <location>
        <begin position="83"/>
        <end position="108"/>
    </location>
</feature>
<dbReference type="EMBL" id="RCNT01000001">
    <property type="protein sequence ID" value="RMA43580.1"/>
    <property type="molecule type" value="Genomic_DNA"/>
</dbReference>
<dbReference type="Proteomes" id="UP000281343">
    <property type="component" value="Unassembled WGS sequence"/>
</dbReference>
<reference evidence="2 3" key="1">
    <citation type="submission" date="2018-10" db="EMBL/GenBank/DDBJ databases">
        <authorList>
            <person name="Jung H.S."/>
            <person name="Jeon C.O."/>
        </authorList>
    </citation>
    <scope>NUCLEOTIDE SEQUENCE [LARGE SCALE GENOMIC DNA]</scope>
    <source>
        <strain evidence="2 3">MA-7-27</strain>
    </source>
</reference>
<evidence type="ECO:0000313" key="2">
    <source>
        <dbReference type="EMBL" id="RMA43580.1"/>
    </source>
</evidence>
<proteinExistence type="predicted"/>
<comment type="caution">
    <text evidence="2">The sequence shown here is derived from an EMBL/GenBank/DDBJ whole genome shotgun (WGS) entry which is preliminary data.</text>
</comment>
<keyword evidence="1" id="KW-0812">Transmembrane</keyword>
<feature type="transmembrane region" description="Helical" evidence="1">
    <location>
        <begin position="59"/>
        <end position="77"/>
    </location>
</feature>
<gene>
    <name evidence="2" type="ORF">D9R08_01165</name>
</gene>
<name>A0A3L9YLJ2_9RHOB</name>
<dbReference type="OrthoDB" id="7855691at2"/>
<evidence type="ECO:0000313" key="3">
    <source>
        <dbReference type="Proteomes" id="UP000281343"/>
    </source>
</evidence>
<organism evidence="2 3">
    <name type="scientific">Rhodophyticola porphyridii</name>
    <dbReference type="NCBI Taxonomy" id="1852017"/>
    <lineage>
        <taxon>Bacteria</taxon>
        <taxon>Pseudomonadati</taxon>
        <taxon>Pseudomonadota</taxon>
        <taxon>Alphaproteobacteria</taxon>
        <taxon>Rhodobacterales</taxon>
        <taxon>Roseobacteraceae</taxon>
        <taxon>Rhodophyticola</taxon>
    </lineage>
</organism>